<organism evidence="1">
    <name type="scientific">Arundo donax</name>
    <name type="common">Giant reed</name>
    <name type="synonym">Donax arundinaceus</name>
    <dbReference type="NCBI Taxonomy" id="35708"/>
    <lineage>
        <taxon>Eukaryota</taxon>
        <taxon>Viridiplantae</taxon>
        <taxon>Streptophyta</taxon>
        <taxon>Embryophyta</taxon>
        <taxon>Tracheophyta</taxon>
        <taxon>Spermatophyta</taxon>
        <taxon>Magnoliopsida</taxon>
        <taxon>Liliopsida</taxon>
        <taxon>Poales</taxon>
        <taxon>Poaceae</taxon>
        <taxon>PACMAD clade</taxon>
        <taxon>Arundinoideae</taxon>
        <taxon>Arundineae</taxon>
        <taxon>Arundo</taxon>
    </lineage>
</organism>
<dbReference type="AlphaFoldDB" id="A0A0A9D8M5"/>
<reference evidence="1" key="2">
    <citation type="journal article" date="2015" name="Data Brief">
        <title>Shoot transcriptome of the giant reed, Arundo donax.</title>
        <authorList>
            <person name="Barrero R.A."/>
            <person name="Guerrero F.D."/>
            <person name="Moolhuijzen P."/>
            <person name="Goolsby J.A."/>
            <person name="Tidwell J."/>
            <person name="Bellgard S.E."/>
            <person name="Bellgard M.I."/>
        </authorList>
    </citation>
    <scope>NUCLEOTIDE SEQUENCE</scope>
    <source>
        <tissue evidence="1">Shoot tissue taken approximately 20 cm above the soil surface</tissue>
    </source>
</reference>
<accession>A0A0A9D8M5</accession>
<protein>
    <submittedName>
        <fullName evidence="1">Uncharacterized protein</fullName>
    </submittedName>
</protein>
<name>A0A0A9D8M5_ARUDO</name>
<evidence type="ECO:0000313" key="1">
    <source>
        <dbReference type="EMBL" id="JAD84121.1"/>
    </source>
</evidence>
<dbReference type="EMBL" id="GBRH01213774">
    <property type="protein sequence ID" value="JAD84121.1"/>
    <property type="molecule type" value="Transcribed_RNA"/>
</dbReference>
<reference evidence="1" key="1">
    <citation type="submission" date="2014-09" db="EMBL/GenBank/DDBJ databases">
        <authorList>
            <person name="Magalhaes I.L.F."/>
            <person name="Oliveira U."/>
            <person name="Santos F.R."/>
            <person name="Vidigal T.H.D.A."/>
            <person name="Brescovit A.D."/>
            <person name="Santos A.J."/>
        </authorList>
    </citation>
    <scope>NUCLEOTIDE SEQUENCE</scope>
    <source>
        <tissue evidence="1">Shoot tissue taken approximately 20 cm above the soil surface</tissue>
    </source>
</reference>
<proteinExistence type="predicted"/>
<sequence>MLQSMAVNVSSIRLLPFITMSRILRLSYLTQQSREHLMFFIHVRKLLLKEWL</sequence>